<gene>
    <name evidence="2" type="ORF">Dsin_008409</name>
</gene>
<sequence length="78" mass="8857">MAKTAVYAVFKGRKTGLFYYWPECHEPVDGFPDASFKKFSTVDEVFSTLAIKTALSGARRQYLHALHGWCLFHLQSIA</sequence>
<dbReference type="SUPFAM" id="SSF55658">
    <property type="entry name" value="L9 N-domain-like"/>
    <property type="match status" value="1"/>
</dbReference>
<proteinExistence type="predicted"/>
<dbReference type="EMBL" id="JANJYJ010000003">
    <property type="protein sequence ID" value="KAK3221384.1"/>
    <property type="molecule type" value="Genomic_DNA"/>
</dbReference>
<feature type="domain" description="Ribonuclease H1 N-terminal" evidence="1">
    <location>
        <begin position="6"/>
        <end position="44"/>
    </location>
</feature>
<evidence type="ECO:0000259" key="1">
    <source>
        <dbReference type="Pfam" id="PF01693"/>
    </source>
</evidence>
<evidence type="ECO:0000313" key="3">
    <source>
        <dbReference type="Proteomes" id="UP001281410"/>
    </source>
</evidence>
<comment type="caution">
    <text evidence="2">The sequence shown here is derived from an EMBL/GenBank/DDBJ whole genome shotgun (WGS) entry which is preliminary data.</text>
</comment>
<organism evidence="2 3">
    <name type="scientific">Dipteronia sinensis</name>
    <dbReference type="NCBI Taxonomy" id="43782"/>
    <lineage>
        <taxon>Eukaryota</taxon>
        <taxon>Viridiplantae</taxon>
        <taxon>Streptophyta</taxon>
        <taxon>Embryophyta</taxon>
        <taxon>Tracheophyta</taxon>
        <taxon>Spermatophyta</taxon>
        <taxon>Magnoliopsida</taxon>
        <taxon>eudicotyledons</taxon>
        <taxon>Gunneridae</taxon>
        <taxon>Pentapetalae</taxon>
        <taxon>rosids</taxon>
        <taxon>malvids</taxon>
        <taxon>Sapindales</taxon>
        <taxon>Sapindaceae</taxon>
        <taxon>Hippocastanoideae</taxon>
        <taxon>Acereae</taxon>
        <taxon>Dipteronia</taxon>
    </lineage>
</organism>
<name>A0AAE0APT3_9ROSI</name>
<dbReference type="Gene3D" id="3.40.970.10">
    <property type="entry name" value="Ribonuclease H1, N-terminal domain"/>
    <property type="match status" value="1"/>
</dbReference>
<protein>
    <recommendedName>
        <fullName evidence="1">Ribonuclease H1 N-terminal domain-containing protein</fullName>
    </recommendedName>
</protein>
<reference evidence="2" key="1">
    <citation type="journal article" date="2023" name="Plant J.">
        <title>Genome sequences and population genomics provide insights into the demographic history, inbreeding, and mutation load of two 'living fossil' tree species of Dipteronia.</title>
        <authorList>
            <person name="Feng Y."/>
            <person name="Comes H.P."/>
            <person name="Chen J."/>
            <person name="Zhu S."/>
            <person name="Lu R."/>
            <person name="Zhang X."/>
            <person name="Li P."/>
            <person name="Qiu J."/>
            <person name="Olsen K.M."/>
            <person name="Qiu Y."/>
        </authorList>
    </citation>
    <scope>NUCLEOTIDE SEQUENCE</scope>
    <source>
        <strain evidence="2">NBL</strain>
    </source>
</reference>
<dbReference type="InterPro" id="IPR009027">
    <property type="entry name" value="Ribosomal_bL9/RNase_H1_N"/>
</dbReference>
<accession>A0AAE0APT3</accession>
<dbReference type="InterPro" id="IPR037056">
    <property type="entry name" value="RNase_H1_N_sf"/>
</dbReference>
<dbReference type="Proteomes" id="UP001281410">
    <property type="component" value="Unassembled WGS sequence"/>
</dbReference>
<dbReference type="Pfam" id="PF01693">
    <property type="entry name" value="Cauli_VI"/>
    <property type="match status" value="1"/>
</dbReference>
<dbReference type="AlphaFoldDB" id="A0AAE0APT3"/>
<dbReference type="InterPro" id="IPR011320">
    <property type="entry name" value="RNase_H1_N"/>
</dbReference>
<evidence type="ECO:0000313" key="2">
    <source>
        <dbReference type="EMBL" id="KAK3221384.1"/>
    </source>
</evidence>
<keyword evidence="3" id="KW-1185">Reference proteome</keyword>